<dbReference type="Pfam" id="PF02643">
    <property type="entry name" value="DUF192"/>
    <property type="match status" value="1"/>
</dbReference>
<evidence type="ECO:0000313" key="1">
    <source>
        <dbReference type="EMBL" id="CAA9517759.1"/>
    </source>
</evidence>
<dbReference type="EMBL" id="CADCVP010000316">
    <property type="protein sequence ID" value="CAA9517759.1"/>
    <property type="molecule type" value="Genomic_DNA"/>
</dbReference>
<dbReference type="InterPro" id="IPR003795">
    <property type="entry name" value="DUF192"/>
</dbReference>
<dbReference type="AlphaFoldDB" id="A0A6J4TAP5"/>
<dbReference type="Gene3D" id="2.60.120.1140">
    <property type="entry name" value="Protein of unknown function DUF192"/>
    <property type="match status" value="1"/>
</dbReference>
<organism evidence="1">
    <name type="scientific">uncultured Solirubrobacteraceae bacterium</name>
    <dbReference type="NCBI Taxonomy" id="1162706"/>
    <lineage>
        <taxon>Bacteria</taxon>
        <taxon>Bacillati</taxon>
        <taxon>Actinomycetota</taxon>
        <taxon>Thermoleophilia</taxon>
        <taxon>Solirubrobacterales</taxon>
        <taxon>Solirubrobacteraceae</taxon>
        <taxon>environmental samples</taxon>
    </lineage>
</organism>
<protein>
    <recommendedName>
        <fullName evidence="2">DUF192 domain-containing protein</fullName>
    </recommendedName>
</protein>
<sequence>MSRLRRLRPLPGSRLPGGVLLLTADSRRARLLGLAGLDHLPPDTALLMPRCRSVHTFGMRFALDLIWLDSAGRVLRQDRAVSPRRVRSCRRATAVVEAGAGDGNRLAAALMATQAGVTSSRAGSPS</sequence>
<name>A0A6J4TAP5_9ACTN</name>
<accession>A0A6J4TAP5</accession>
<proteinExistence type="predicted"/>
<reference evidence="1" key="1">
    <citation type="submission" date="2020-02" db="EMBL/GenBank/DDBJ databases">
        <authorList>
            <person name="Meier V. D."/>
        </authorList>
    </citation>
    <scope>NUCLEOTIDE SEQUENCE</scope>
    <source>
        <strain evidence="1">AVDCRST_MAG69</strain>
    </source>
</reference>
<gene>
    <name evidence="1" type="ORF">AVDCRST_MAG69-2872</name>
</gene>
<evidence type="ECO:0008006" key="2">
    <source>
        <dbReference type="Google" id="ProtNLM"/>
    </source>
</evidence>
<dbReference type="InterPro" id="IPR038695">
    <property type="entry name" value="Saro_0823-like_sf"/>
</dbReference>